<evidence type="ECO:0000313" key="2">
    <source>
        <dbReference type="Proteomes" id="UP000016935"/>
    </source>
</evidence>
<gene>
    <name evidence="1" type="ORF">SETTUDRAFT_23890</name>
</gene>
<name>R0I7G0_EXST2</name>
<accession>R0I7G0</accession>
<evidence type="ECO:0000313" key="1">
    <source>
        <dbReference type="EMBL" id="EOA81500.1"/>
    </source>
</evidence>
<dbReference type="EMBL" id="KB908866">
    <property type="protein sequence ID" value="EOA81500.1"/>
    <property type="molecule type" value="Genomic_DNA"/>
</dbReference>
<protein>
    <submittedName>
        <fullName evidence="1">Uncharacterized protein</fullName>
    </submittedName>
</protein>
<sequence length="269" mass="29860">MRFVLSLPDEFLAKRGLDRSTLELLAEQEELFLANSRRFENSDAPLPQGISRSEMEAIVQQELAEFGAAAYPPSSFFGTSGSLFPRRQQAAHHLVAVASAGTASQSRDGTDWTLIRGRVVNATNTYHSYSREAGGGQYPGRYVFERERVYQRQPDGTYRWVAFAQCSRATLAGSATKNLEQIVRDVGGNPATFKSRSDMADFVLARERPLGVVRKEDEAEIFCGSFPVNLGPPASECYWGVGQWENGVLHIESALQVQVEDWRVTPYVG</sequence>
<dbReference type="RefSeq" id="XP_008030613.1">
    <property type="nucleotide sequence ID" value="XM_008032422.1"/>
</dbReference>
<dbReference type="AlphaFoldDB" id="R0I7G0"/>
<reference evidence="1 2" key="1">
    <citation type="journal article" date="2012" name="PLoS Pathog.">
        <title>Diverse lifestyles and strategies of plant pathogenesis encoded in the genomes of eighteen Dothideomycetes fungi.</title>
        <authorList>
            <person name="Ohm R.A."/>
            <person name="Feau N."/>
            <person name="Henrissat B."/>
            <person name="Schoch C.L."/>
            <person name="Horwitz B.A."/>
            <person name="Barry K.W."/>
            <person name="Condon B.J."/>
            <person name="Copeland A.C."/>
            <person name="Dhillon B."/>
            <person name="Glaser F."/>
            <person name="Hesse C.N."/>
            <person name="Kosti I."/>
            <person name="LaButti K."/>
            <person name="Lindquist E.A."/>
            <person name="Lucas S."/>
            <person name="Salamov A.A."/>
            <person name="Bradshaw R.E."/>
            <person name="Ciuffetti L."/>
            <person name="Hamelin R.C."/>
            <person name="Kema G.H.J."/>
            <person name="Lawrence C."/>
            <person name="Scott J.A."/>
            <person name="Spatafora J.W."/>
            <person name="Turgeon B.G."/>
            <person name="de Wit P.J.G.M."/>
            <person name="Zhong S."/>
            <person name="Goodwin S.B."/>
            <person name="Grigoriev I.V."/>
        </authorList>
    </citation>
    <scope>NUCLEOTIDE SEQUENCE [LARGE SCALE GENOMIC DNA]</scope>
    <source>
        <strain evidence="2">28A</strain>
    </source>
</reference>
<organism evidence="1 2">
    <name type="scientific">Exserohilum turcicum (strain 28A)</name>
    <name type="common">Northern leaf blight fungus</name>
    <name type="synonym">Setosphaeria turcica</name>
    <dbReference type="NCBI Taxonomy" id="671987"/>
    <lineage>
        <taxon>Eukaryota</taxon>
        <taxon>Fungi</taxon>
        <taxon>Dikarya</taxon>
        <taxon>Ascomycota</taxon>
        <taxon>Pezizomycotina</taxon>
        <taxon>Dothideomycetes</taxon>
        <taxon>Pleosporomycetidae</taxon>
        <taxon>Pleosporales</taxon>
        <taxon>Pleosporineae</taxon>
        <taxon>Pleosporaceae</taxon>
        <taxon>Exserohilum</taxon>
    </lineage>
</organism>
<proteinExistence type="predicted"/>
<dbReference type="OrthoDB" id="3682141at2759"/>
<dbReference type="GeneID" id="19402714"/>
<dbReference type="HOGENOM" id="CLU_1035010_0_0_1"/>
<reference evidence="1 2" key="2">
    <citation type="journal article" date="2013" name="PLoS Genet.">
        <title>Comparative genome structure, secondary metabolite, and effector coding capacity across Cochliobolus pathogens.</title>
        <authorList>
            <person name="Condon B.J."/>
            <person name="Leng Y."/>
            <person name="Wu D."/>
            <person name="Bushley K.E."/>
            <person name="Ohm R.A."/>
            <person name="Otillar R."/>
            <person name="Martin J."/>
            <person name="Schackwitz W."/>
            <person name="Grimwood J."/>
            <person name="MohdZainudin N."/>
            <person name="Xue C."/>
            <person name="Wang R."/>
            <person name="Manning V.A."/>
            <person name="Dhillon B."/>
            <person name="Tu Z.J."/>
            <person name="Steffenson B.J."/>
            <person name="Salamov A."/>
            <person name="Sun H."/>
            <person name="Lowry S."/>
            <person name="LaButti K."/>
            <person name="Han J."/>
            <person name="Copeland A."/>
            <person name="Lindquist E."/>
            <person name="Barry K."/>
            <person name="Schmutz J."/>
            <person name="Baker S.E."/>
            <person name="Ciuffetti L.M."/>
            <person name="Grigoriev I.V."/>
            <person name="Zhong S."/>
            <person name="Turgeon B.G."/>
        </authorList>
    </citation>
    <scope>NUCLEOTIDE SEQUENCE [LARGE SCALE GENOMIC DNA]</scope>
    <source>
        <strain evidence="2">28A</strain>
    </source>
</reference>
<keyword evidence="2" id="KW-1185">Reference proteome</keyword>
<dbReference type="Proteomes" id="UP000016935">
    <property type="component" value="Unassembled WGS sequence"/>
</dbReference>